<sequence length="612" mass="67519">METGREPLLPPGLMADVGRKNRHREHTQETLPLSLLNQQDRANDHKGIDPEDFVDATSRRSSKSLLDFTVTTGWNFPVLYLLLHGLVAFCWGIALFIFALGVVPVYWGLSQAGKTHPGITNTLVSLVAALSTTHIRYVLQLTLEQYSRRLVVVGFTIAHLRWMQGVRELSLFTKFPLPKRGGRFAWFPWKRMVWIITYTGIILHTSSLVAILQPQVFFKHKIYDDAVPCGVDASDLTLDVNPLLAQEDQDFMDSFSFNIGRRLPIYGDQLNGNTTTSISGRVYSKDSYAYGAIGGLADGLQEISGSLFNAQCSDDPADASTIWEYVFPNRSVPSLSAHQSGYYQLNDDPIPPEMRTVTSYNSTFNISGNQSALYALVRPTGSGALWSMALPIVGGESIPQFVLVCSWNVSSKLVSVQTVDYAARTLGSIDSLKSPSPVGRTTLMTLKGMAQAYNEGASLQASANPFASFTAKHGRDAFSTYYSRGVNTVNVSQILETILADGGKAGMTIFNVWISLTDYTWPLRILCHSNNRTVQEHWRFGNSKNLGWFATIWTTAIGALAIYTALWAKPKKRMQKIGVLEVDQAFALGRGGALRDDEVLHVVDGPEGKIVV</sequence>
<dbReference type="Proteomes" id="UP000521872">
    <property type="component" value="Unassembled WGS sequence"/>
</dbReference>
<proteinExistence type="predicted"/>
<evidence type="ECO:0000313" key="2">
    <source>
        <dbReference type="EMBL" id="KAF4615414.1"/>
    </source>
</evidence>
<feature type="transmembrane region" description="Helical" evidence="1">
    <location>
        <begin position="119"/>
        <end position="139"/>
    </location>
</feature>
<keyword evidence="3" id="KW-1185">Reference proteome</keyword>
<dbReference type="AlphaFoldDB" id="A0A8H4QR26"/>
<gene>
    <name evidence="2" type="ORF">D9613_002719</name>
</gene>
<evidence type="ECO:0000313" key="3">
    <source>
        <dbReference type="Proteomes" id="UP000521872"/>
    </source>
</evidence>
<name>A0A8H4QR26_9AGAR</name>
<reference evidence="2 3" key="1">
    <citation type="submission" date="2019-12" db="EMBL/GenBank/DDBJ databases">
        <authorList>
            <person name="Floudas D."/>
            <person name="Bentzer J."/>
            <person name="Ahren D."/>
            <person name="Johansson T."/>
            <person name="Persson P."/>
            <person name="Tunlid A."/>
        </authorList>
    </citation>
    <scope>NUCLEOTIDE SEQUENCE [LARGE SCALE GENOMIC DNA]</scope>
    <source>
        <strain evidence="2 3">CBS 102.39</strain>
    </source>
</reference>
<keyword evidence="1" id="KW-0472">Membrane</keyword>
<feature type="transmembrane region" description="Helical" evidence="1">
    <location>
        <begin position="78"/>
        <end position="107"/>
    </location>
</feature>
<feature type="transmembrane region" description="Helical" evidence="1">
    <location>
        <begin position="192"/>
        <end position="212"/>
    </location>
</feature>
<evidence type="ECO:0000256" key="1">
    <source>
        <dbReference type="SAM" id="Phobius"/>
    </source>
</evidence>
<accession>A0A8H4QR26</accession>
<feature type="transmembrane region" description="Helical" evidence="1">
    <location>
        <begin position="546"/>
        <end position="568"/>
    </location>
</feature>
<organism evidence="2 3">
    <name type="scientific">Agrocybe pediades</name>
    <dbReference type="NCBI Taxonomy" id="84607"/>
    <lineage>
        <taxon>Eukaryota</taxon>
        <taxon>Fungi</taxon>
        <taxon>Dikarya</taxon>
        <taxon>Basidiomycota</taxon>
        <taxon>Agaricomycotina</taxon>
        <taxon>Agaricomycetes</taxon>
        <taxon>Agaricomycetidae</taxon>
        <taxon>Agaricales</taxon>
        <taxon>Agaricineae</taxon>
        <taxon>Strophariaceae</taxon>
        <taxon>Agrocybe</taxon>
    </lineage>
</organism>
<dbReference type="EMBL" id="JAACJL010000044">
    <property type="protein sequence ID" value="KAF4615414.1"/>
    <property type="molecule type" value="Genomic_DNA"/>
</dbReference>
<keyword evidence="1" id="KW-1133">Transmembrane helix</keyword>
<protein>
    <submittedName>
        <fullName evidence="2">Uncharacterized protein</fullName>
    </submittedName>
</protein>
<keyword evidence="1" id="KW-0812">Transmembrane</keyword>
<comment type="caution">
    <text evidence="2">The sequence shown here is derived from an EMBL/GenBank/DDBJ whole genome shotgun (WGS) entry which is preliminary data.</text>
</comment>